<dbReference type="OrthoDB" id="6159439at2759"/>
<organism evidence="12 13">
    <name type="scientific">Branchiostoma lanceolatum</name>
    <name type="common">Common lancelet</name>
    <name type="synonym">Amphioxus lanceolatum</name>
    <dbReference type="NCBI Taxonomy" id="7740"/>
    <lineage>
        <taxon>Eukaryota</taxon>
        <taxon>Metazoa</taxon>
        <taxon>Chordata</taxon>
        <taxon>Cephalochordata</taxon>
        <taxon>Leptocardii</taxon>
        <taxon>Amphioxiformes</taxon>
        <taxon>Branchiostomatidae</taxon>
        <taxon>Branchiostoma</taxon>
    </lineage>
</organism>
<dbReference type="GO" id="GO:0003677">
    <property type="term" value="F:DNA binding"/>
    <property type="evidence" value="ECO:0007669"/>
    <property type="project" value="UniProtKB-UniRule"/>
</dbReference>
<evidence type="ECO:0000259" key="11">
    <source>
        <dbReference type="PROSITE" id="PS50803"/>
    </source>
</evidence>
<keyword evidence="3 7" id="KW-0238">DNA-binding</keyword>
<evidence type="ECO:0000256" key="5">
    <source>
        <dbReference type="ARBA" id="ARBA00023242"/>
    </source>
</evidence>
<dbReference type="AlphaFoldDB" id="A0A8K0EHW1"/>
<dbReference type="SUPFAM" id="SSF46689">
    <property type="entry name" value="Homeodomain-like"/>
    <property type="match status" value="1"/>
</dbReference>
<gene>
    <name evidence="12" type="primary">OTP</name>
    <name evidence="12" type="ORF">BLAG_LOCUS13480</name>
</gene>
<dbReference type="InterPro" id="IPR051895">
    <property type="entry name" value="OTP_Homeobox"/>
</dbReference>
<dbReference type="Gene3D" id="1.10.10.60">
    <property type="entry name" value="Homeodomain-like"/>
    <property type="match status" value="1"/>
</dbReference>
<dbReference type="SMART" id="SM00389">
    <property type="entry name" value="HOX"/>
    <property type="match status" value="1"/>
</dbReference>
<dbReference type="Proteomes" id="UP000838412">
    <property type="component" value="Chromosome 2"/>
</dbReference>
<keyword evidence="4 7" id="KW-0371">Homeobox</keyword>
<dbReference type="Pfam" id="PF00046">
    <property type="entry name" value="Homeodomain"/>
    <property type="match status" value="1"/>
</dbReference>
<evidence type="ECO:0000259" key="10">
    <source>
        <dbReference type="PROSITE" id="PS50071"/>
    </source>
</evidence>
<accession>A0A8K0EHW1</accession>
<evidence type="ECO:0000313" key="13">
    <source>
        <dbReference type="Proteomes" id="UP000838412"/>
    </source>
</evidence>
<dbReference type="GO" id="GO:0030182">
    <property type="term" value="P:neuron differentiation"/>
    <property type="evidence" value="ECO:0007669"/>
    <property type="project" value="TreeGrafter"/>
</dbReference>
<feature type="compositionally biased region" description="Polar residues" evidence="9">
    <location>
        <begin position="146"/>
        <end position="157"/>
    </location>
</feature>
<evidence type="ECO:0000256" key="6">
    <source>
        <dbReference type="ARBA" id="ARBA00067166"/>
    </source>
</evidence>
<evidence type="ECO:0000256" key="3">
    <source>
        <dbReference type="ARBA" id="ARBA00023125"/>
    </source>
</evidence>
<dbReference type="GO" id="GO:0005634">
    <property type="term" value="C:nucleus"/>
    <property type="evidence" value="ECO:0007669"/>
    <property type="project" value="UniProtKB-SubCell"/>
</dbReference>
<dbReference type="InterPro" id="IPR001356">
    <property type="entry name" value="HD"/>
</dbReference>
<dbReference type="Pfam" id="PF03826">
    <property type="entry name" value="OAR"/>
    <property type="match status" value="1"/>
</dbReference>
<dbReference type="FunFam" id="1.10.10.60:FF:000719">
    <property type="entry name" value="Homeobox protein orthopedia-like Protein"/>
    <property type="match status" value="1"/>
</dbReference>
<evidence type="ECO:0000256" key="4">
    <source>
        <dbReference type="ARBA" id="ARBA00023155"/>
    </source>
</evidence>
<evidence type="ECO:0000313" key="12">
    <source>
        <dbReference type="EMBL" id="CAH1253854.1"/>
    </source>
</evidence>
<reference evidence="12" key="1">
    <citation type="submission" date="2022-01" db="EMBL/GenBank/DDBJ databases">
        <authorList>
            <person name="Braso-Vives M."/>
        </authorList>
    </citation>
    <scope>NUCLEOTIDE SEQUENCE</scope>
</reference>
<dbReference type="InterPro" id="IPR003654">
    <property type="entry name" value="OAR_dom"/>
</dbReference>
<dbReference type="CDD" id="cd00086">
    <property type="entry name" value="homeodomain"/>
    <property type="match status" value="1"/>
</dbReference>
<dbReference type="PROSITE" id="PS50803">
    <property type="entry name" value="OAR"/>
    <property type="match status" value="1"/>
</dbReference>
<comment type="similarity">
    <text evidence="2">Belongs to the paired homeobox family. Bicoid subfamily.</text>
</comment>
<comment type="subcellular location">
    <subcellularLocation>
        <location evidence="1 7 8">Nucleus</location>
    </subcellularLocation>
</comment>
<evidence type="ECO:0000256" key="8">
    <source>
        <dbReference type="RuleBase" id="RU000682"/>
    </source>
</evidence>
<name>A0A8K0EHW1_BRALA</name>
<dbReference type="InterPro" id="IPR009057">
    <property type="entry name" value="Homeodomain-like_sf"/>
</dbReference>
<feature type="DNA-binding region" description="Homeobox" evidence="7">
    <location>
        <begin position="210"/>
        <end position="276"/>
    </location>
</feature>
<dbReference type="PROSITE" id="PS50071">
    <property type="entry name" value="HOMEOBOX_2"/>
    <property type="match status" value="1"/>
</dbReference>
<sequence>MPQSCGRHSPIFVGTPTVRRFFATLLTERLCSGAENDGGHSGPLGVVPATRRADPDRDRVTVRLNPRRQPEMTIYSELPRGWGKHHKERQAGPPVAGVYPANRRLQAVRVSVRTAMAGGAQTAVLSANGNSLHSSTDPLLSHAGMLNNNASVNSPLSSGMKEEGVDSTTASCHGQDKVREQDMGSSGVMDSGPETVSTKSDQSDDKPQKQKRHRTRFTPAQLQELERSFSKTHYPDIFMREELALRIGLTESRVQSPETRVQVWFQNRRAKWKKRKKQCQNAAQSMLRSPLLPSHGLPQFPGSMAESLCSFHTTDNRSWSMSGVGAVATAPPLPLPPSIPRQNMSQSMGGMNQIPVTLPGAITVSNGGSGVNHGGYGSPYGNGMSASPPLNNFSTSASSQMSCSSPVDSGDAWRGSSIASLRKKAMEHAAFINNVGFR</sequence>
<protein>
    <recommendedName>
        <fullName evidence="6">Homeobox protein orthopedia</fullName>
    </recommendedName>
</protein>
<evidence type="ECO:0000256" key="2">
    <source>
        <dbReference type="ARBA" id="ARBA00006503"/>
    </source>
</evidence>
<feature type="domain" description="OAR" evidence="11">
    <location>
        <begin position="416"/>
        <end position="429"/>
    </location>
</feature>
<dbReference type="PANTHER" id="PTHR46770:SF1">
    <property type="entry name" value="HOMEOBOX PROTEIN ORTHOPEDIA"/>
    <property type="match status" value="1"/>
</dbReference>
<keyword evidence="13" id="KW-1185">Reference proteome</keyword>
<evidence type="ECO:0000256" key="1">
    <source>
        <dbReference type="ARBA" id="ARBA00004123"/>
    </source>
</evidence>
<keyword evidence="5 7" id="KW-0539">Nucleus</keyword>
<evidence type="ECO:0000256" key="7">
    <source>
        <dbReference type="PROSITE-ProRule" id="PRU00108"/>
    </source>
</evidence>
<feature type="domain" description="Homeobox" evidence="10">
    <location>
        <begin position="208"/>
        <end position="275"/>
    </location>
</feature>
<dbReference type="EMBL" id="OV696687">
    <property type="protein sequence ID" value="CAH1253854.1"/>
    <property type="molecule type" value="Genomic_DNA"/>
</dbReference>
<evidence type="ECO:0000256" key="9">
    <source>
        <dbReference type="SAM" id="MobiDB-lite"/>
    </source>
</evidence>
<dbReference type="PANTHER" id="PTHR46770">
    <property type="entry name" value="HOMEOBOX PROTEIN ORTHOPEDIA"/>
    <property type="match status" value="1"/>
</dbReference>
<proteinExistence type="inferred from homology"/>
<feature type="region of interest" description="Disordered" evidence="9">
    <location>
        <begin position="131"/>
        <end position="218"/>
    </location>
</feature>